<dbReference type="EMBL" id="CABIJS010000666">
    <property type="protein sequence ID" value="VUZ54988.1"/>
    <property type="molecule type" value="Genomic_DNA"/>
</dbReference>
<keyword evidence="2" id="KW-1185">Reference proteome</keyword>
<protein>
    <submittedName>
        <fullName evidence="1">Uncharacterized protein</fullName>
    </submittedName>
</protein>
<organism evidence="1 2">
    <name type="scientific">Hymenolepis diminuta</name>
    <name type="common">Rat tapeworm</name>
    <dbReference type="NCBI Taxonomy" id="6216"/>
    <lineage>
        <taxon>Eukaryota</taxon>
        <taxon>Metazoa</taxon>
        <taxon>Spiralia</taxon>
        <taxon>Lophotrochozoa</taxon>
        <taxon>Platyhelminthes</taxon>
        <taxon>Cestoda</taxon>
        <taxon>Eucestoda</taxon>
        <taxon>Cyclophyllidea</taxon>
        <taxon>Hymenolepididae</taxon>
        <taxon>Hymenolepis</taxon>
    </lineage>
</organism>
<reference evidence="1 2" key="1">
    <citation type="submission" date="2019-07" db="EMBL/GenBank/DDBJ databases">
        <authorList>
            <person name="Jastrzebski P J."/>
            <person name="Paukszto L."/>
            <person name="Jastrzebski P J."/>
        </authorList>
    </citation>
    <scope>NUCLEOTIDE SEQUENCE [LARGE SCALE GENOMIC DNA]</scope>
    <source>
        <strain evidence="1 2">WMS-il1</strain>
    </source>
</reference>
<dbReference type="AlphaFoldDB" id="A0A564Z7Z8"/>
<sequence>MDGSNVSFIQKQFCILNVVKLIQLFLICSVKSLLNCENISNVFLSLWSAIMTEYPMLSVSVLLPNCNFSAITKDHFKCLPF</sequence>
<dbReference type="Proteomes" id="UP000321570">
    <property type="component" value="Unassembled WGS sequence"/>
</dbReference>
<evidence type="ECO:0000313" key="1">
    <source>
        <dbReference type="EMBL" id="VUZ54988.1"/>
    </source>
</evidence>
<accession>A0A564Z7Z8</accession>
<evidence type="ECO:0000313" key="2">
    <source>
        <dbReference type="Proteomes" id="UP000321570"/>
    </source>
</evidence>
<name>A0A564Z7Z8_HYMDI</name>
<gene>
    <name evidence="1" type="ORF">WMSIL1_LOCUS12696</name>
</gene>
<proteinExistence type="predicted"/>